<dbReference type="PROSITE" id="PS50042">
    <property type="entry name" value="CNMP_BINDING_3"/>
    <property type="match status" value="4"/>
</dbReference>
<dbReference type="Gene3D" id="1.10.287.630">
    <property type="entry name" value="Helix hairpin bin"/>
    <property type="match status" value="2"/>
</dbReference>
<dbReference type="Gene3D" id="2.60.120.10">
    <property type="entry name" value="Jelly Rolls"/>
    <property type="match status" value="4"/>
</dbReference>
<feature type="transmembrane region" description="Helical" evidence="6">
    <location>
        <begin position="1319"/>
        <end position="1339"/>
    </location>
</feature>
<feature type="transmembrane region" description="Helical" evidence="6">
    <location>
        <begin position="1224"/>
        <end position="1248"/>
    </location>
</feature>
<feature type="domain" description="Cyclic nucleotide-binding" evidence="7">
    <location>
        <begin position="1898"/>
        <end position="1998"/>
    </location>
</feature>
<dbReference type="Gene3D" id="1.20.120.350">
    <property type="entry name" value="Voltage-gated potassium channels. Chain C"/>
    <property type="match status" value="1"/>
</dbReference>
<keyword evidence="4 6" id="KW-0472">Membrane</keyword>
<evidence type="ECO:0000256" key="1">
    <source>
        <dbReference type="ARBA" id="ARBA00004141"/>
    </source>
</evidence>
<dbReference type="InterPro" id="IPR014710">
    <property type="entry name" value="RmlC-like_jellyroll"/>
</dbReference>
<feature type="transmembrane region" description="Helical" evidence="6">
    <location>
        <begin position="264"/>
        <end position="293"/>
    </location>
</feature>
<dbReference type="InterPro" id="IPR050818">
    <property type="entry name" value="KCNH_animal-type"/>
</dbReference>
<evidence type="ECO:0000259" key="7">
    <source>
        <dbReference type="PROSITE" id="PS50042"/>
    </source>
</evidence>
<organism evidence="8 9">
    <name type="scientific">Galleria mellonella</name>
    <name type="common">Greater wax moth</name>
    <dbReference type="NCBI Taxonomy" id="7137"/>
    <lineage>
        <taxon>Eukaryota</taxon>
        <taxon>Metazoa</taxon>
        <taxon>Ecdysozoa</taxon>
        <taxon>Arthropoda</taxon>
        <taxon>Hexapoda</taxon>
        <taxon>Insecta</taxon>
        <taxon>Pterygota</taxon>
        <taxon>Neoptera</taxon>
        <taxon>Endopterygota</taxon>
        <taxon>Lepidoptera</taxon>
        <taxon>Glossata</taxon>
        <taxon>Ditrysia</taxon>
        <taxon>Pyraloidea</taxon>
        <taxon>Pyralidae</taxon>
        <taxon>Galleriinae</taxon>
        <taxon>Galleria</taxon>
    </lineage>
</organism>
<feature type="transmembrane region" description="Helical" evidence="6">
    <location>
        <begin position="182"/>
        <end position="200"/>
    </location>
</feature>
<feature type="compositionally biased region" description="Polar residues" evidence="5">
    <location>
        <begin position="1"/>
        <end position="12"/>
    </location>
</feature>
<feature type="transmembrane region" description="Helical" evidence="6">
    <location>
        <begin position="794"/>
        <end position="825"/>
    </location>
</feature>
<dbReference type="PANTHER" id="PTHR10217">
    <property type="entry name" value="VOLTAGE AND LIGAND GATED POTASSIUM CHANNEL"/>
    <property type="match status" value="1"/>
</dbReference>
<feature type="domain" description="Cyclic nucleotide-binding" evidence="7">
    <location>
        <begin position="902"/>
        <end position="1001"/>
    </location>
</feature>
<feature type="transmembrane region" description="Helical" evidence="6">
    <location>
        <begin position="233"/>
        <end position="252"/>
    </location>
</feature>
<dbReference type="Pfam" id="PF00027">
    <property type="entry name" value="cNMP_binding"/>
    <property type="match status" value="2"/>
</dbReference>
<evidence type="ECO:0000256" key="6">
    <source>
        <dbReference type="SAM" id="Phobius"/>
    </source>
</evidence>
<feature type="transmembrane region" description="Helical" evidence="6">
    <location>
        <begin position="62"/>
        <end position="81"/>
    </location>
</feature>
<feature type="domain" description="Cyclic nucleotide-binding" evidence="7">
    <location>
        <begin position="1425"/>
        <end position="1526"/>
    </location>
</feature>
<feature type="transmembrane region" description="Helical" evidence="6">
    <location>
        <begin position="584"/>
        <end position="605"/>
    </location>
</feature>
<feature type="domain" description="Cyclic nucleotide-binding" evidence="7">
    <location>
        <begin position="368"/>
        <end position="471"/>
    </location>
</feature>
<evidence type="ECO:0000313" key="8">
    <source>
        <dbReference type="Proteomes" id="UP001652740"/>
    </source>
</evidence>
<feature type="transmembrane region" description="Helical" evidence="6">
    <location>
        <begin position="712"/>
        <end position="729"/>
    </location>
</feature>
<dbReference type="SUPFAM" id="SSF51206">
    <property type="entry name" value="cAMP-binding domain-like"/>
    <property type="match status" value="4"/>
</dbReference>
<feature type="transmembrane region" description="Helical" evidence="6">
    <location>
        <begin position="770"/>
        <end position="788"/>
    </location>
</feature>
<evidence type="ECO:0000256" key="4">
    <source>
        <dbReference type="ARBA" id="ARBA00023136"/>
    </source>
</evidence>
<feature type="transmembrane region" description="Helical" evidence="6">
    <location>
        <begin position="1613"/>
        <end position="1639"/>
    </location>
</feature>
<dbReference type="SUPFAM" id="SSF81324">
    <property type="entry name" value="Voltage-gated potassium channels"/>
    <property type="match status" value="2"/>
</dbReference>
<dbReference type="Gene3D" id="1.10.287.70">
    <property type="match status" value="2"/>
</dbReference>
<feature type="transmembrane region" description="Helical" evidence="6">
    <location>
        <begin position="1586"/>
        <end position="1607"/>
    </location>
</feature>
<feature type="transmembrane region" description="Helical" evidence="6">
    <location>
        <begin position="1116"/>
        <end position="1133"/>
    </location>
</feature>
<comment type="subcellular location">
    <subcellularLocation>
        <location evidence="1">Membrane</location>
        <topology evidence="1">Multi-pass membrane protein</topology>
    </subcellularLocation>
</comment>
<sequence length="2080" mass="240866">MRQSQMYDSSKFSTVTNRRSRSTSSPRDIELQYFENRNELEYPLWWTRDRFSRWLHSVPDDTFWNILMCIVALVAIVWVAVEHSHPVIHLVDALYNVIYAVHVLGIAYDSFITIEIVEVGYCTMFRFVVDLASYLHYVLVVDRRKEFKLLCYYLRLHRPFKYLWQLNDYNLKSSILGTTLKYCYIFLVLRVTWAIIWLHVDEFEREYTEVAWRRAPYEVQQDNRHFQGNKDNIASQFLFAVYIVNKMFIPIGPSVAPSNDIERITCLFVMISGCLVVTGAAVASLSLVISIYMRPEEEFRTRYRLIMKEMKTTNVPLRLREKVETFYKMYWHKQRAVSATQLLPTYPPTLSTTIYADIYFEATQKSRILCDLSYEFLSEVAKKMSTIHYIPGDAIIKRLSTKSSIIYITYGDIEMLTAEDNSTAILRMTRGTIVSPVAGAVAAGCGPAHVEIRAATFCAAHVLAAADLWRLALKYATGADHTRLILAAFYEHFERVKRHYYQKTPEEVKHKSSILHFKRNLLALKEAKDVNGNPLLPRADFFLEIAGCYIMRNRPDAALNQETDAICLRSTFPCILQPESSLQIAWQSFVSAIILVVSIVHPYYLVYTSTVPLEFRFFDYVVTVVYALDLIAYLSTGANVEEGVPISFAQTSSQQMRSHWFVLDVLSTLPIFEFIGEGHFAGINKLLRLPKVFRVLKSMEELCVYQSNGIRFLSYTLLLLVACYLIAALQQAFMCFQFGYCLVTNFTHSPYWSHEPLDGAAVEDRLTFGLYWAISMITFTCHLEMWGLTKWDNVLYTMFVLEVCIVLHIFIEAAYSATIVVTTALREDYDSSIGMVKDFLIRNHVDPVIRQRFITYLQLCWYTDKAYSLSNKKTSIFYDLPPHVYQDIVASQRSKYLLTVPFIKLLGNEDLKHVSSAARLFYTSPNEVLLNTGDISYEMYVIKQGICEIFNPYTRNSVGFLGPKTHFGVLECLLRLPAYYTIRAVTHVQVFSISRKVLSHVTDLPQIKDAIEFAKTQPEYTRLMMRRFSFLCYEPPKPTPNREQFPLPKKYEMDYEYLHPFRRLGFLSILRYIFPRFTIRPDGDYLVRYECLRAACALGSAMLFPGYSYLVLQWPVLYFLAWLLDISAYFDIFQRMLVGYFNEHGILVFHPSSTAAHYLKGAFIVDLIVCLPLEYLEAPGRESFHDNYRLTQTRQFLMLNRLLQLYRLPSAMLTLSGYIERRDILLVIKAIPLFMALLNVLTCFVVYYSVEIFCSMDDTGWQIIPHKDKGGSWIELFSSSFRFNVTETPWNLHLASYFWVVFETTTTGYNIFNPSNFHLMRVLFAGMVIGAMITTYFSVRIISIRGNVNKALASFQEHMKDMLVFMRRENLDQDLQKVVLDYYEYNWDKMGGVNYRQVLKLCDQITLRTDTILHIYGPTFAKCPFLVKCDVSLLRHLGRAVRSVYLLRDMPVVELHDVIADMYFVDYGSVDVLDTSDDNSTLSKLTRGSVFGNLDKSATARSSVTFMASSRVHLLQINSTAFHHIISDFPAVLALVNKYRSNNADYIIGNMGESLRTWKEQSPSLPAVVRNRKGLIKHLHLKEKFIQMYLIIVSLLCIYLDVYNAGFQDNRTVLIIILYVLDIGFYVKILAYYSLPYMVDSLDFKKVLLPIRRTYFNSEFKYDLLSCLPIELLSLLSFKHRWMLFSWLRFNRIFRIVTVYKSLKRHNERLSINLPLSTACAVLVWFTLFVHTAASLWHYVGLMEEHTEPRSSWIHNNAGGSWCHNYYICSVYFILTTFTQNGVGDIMPKKQSEVVFVCILQIISTMVYMIYVGEFSNIIQYQSFRSVGFYCKYLELQEFLKNNRVSKNLVAVVNKYSLHVWRESRGEQVPDLLRSAPRCLKLAVMSAAYLEHLTSNPVFKNCEPAFLRQLVGHLQLYIYNEGMYVVKESQITDSMYLIHSGHVQETGTSRNTLKVFNTGECFGMYEGLNRNTPYAHTYQTLTKSRVLTLHLADWEYLLEHFPQSKNLIFKYMQFDDDHPDKQGDPEVINADPSKFIAEDLKKEPSSLRVRPPEPPPSPPPFPPAPPSSPSPSAADRGLTF</sequence>
<evidence type="ECO:0000256" key="3">
    <source>
        <dbReference type="ARBA" id="ARBA00022989"/>
    </source>
</evidence>
<protein>
    <submittedName>
        <fullName evidence="9">Uncharacterized protein LOC113513870</fullName>
    </submittedName>
</protein>
<dbReference type="PANTHER" id="PTHR10217:SF435">
    <property type="entry name" value="POTASSIUM VOLTAGE-GATED CHANNEL PROTEIN EAG"/>
    <property type="match status" value="1"/>
</dbReference>
<feature type="transmembrane region" description="Helical" evidence="6">
    <location>
        <begin position="1794"/>
        <end position="1813"/>
    </location>
</feature>
<dbReference type="SMART" id="SM00100">
    <property type="entry name" value="cNMP"/>
    <property type="match status" value="4"/>
</dbReference>
<dbReference type="GeneID" id="113513870"/>
<keyword evidence="8" id="KW-1185">Reference proteome</keyword>
<dbReference type="InterPro" id="IPR000595">
    <property type="entry name" value="cNMP-bd_dom"/>
</dbReference>
<feature type="transmembrane region" description="Helical" evidence="6">
    <location>
        <begin position="93"/>
        <end position="117"/>
    </location>
</feature>
<evidence type="ECO:0000256" key="5">
    <source>
        <dbReference type="SAM" id="MobiDB-lite"/>
    </source>
</evidence>
<dbReference type="RefSeq" id="XP_052757891.1">
    <property type="nucleotide sequence ID" value="XM_052901931.1"/>
</dbReference>
<feature type="region of interest" description="Disordered" evidence="5">
    <location>
        <begin position="2041"/>
        <end position="2080"/>
    </location>
</feature>
<feature type="compositionally biased region" description="Low complexity" evidence="5">
    <location>
        <begin position="13"/>
        <end position="23"/>
    </location>
</feature>
<dbReference type="InterPro" id="IPR018490">
    <property type="entry name" value="cNMP-bd_dom_sf"/>
</dbReference>
<feature type="compositionally biased region" description="Pro residues" evidence="5">
    <location>
        <begin position="2052"/>
        <end position="2069"/>
    </location>
</feature>
<keyword evidence="3 6" id="KW-1133">Transmembrane helix</keyword>
<evidence type="ECO:0000313" key="9">
    <source>
        <dbReference type="RefSeq" id="XP_052757891.1"/>
    </source>
</evidence>
<accession>A0ABM3N2S4</accession>
<gene>
    <name evidence="9" type="primary">LOC113513870</name>
</gene>
<name>A0ABM3N2S4_GALME</name>
<keyword evidence="2 6" id="KW-0812">Transmembrane</keyword>
<dbReference type="CDD" id="cd00038">
    <property type="entry name" value="CAP_ED"/>
    <property type="match status" value="3"/>
</dbReference>
<reference evidence="9" key="1">
    <citation type="submission" date="2025-08" db="UniProtKB">
        <authorList>
            <consortium name="RefSeq"/>
        </authorList>
    </citation>
    <scope>IDENTIFICATION</scope>
    <source>
        <tissue evidence="9">Whole larvae</tissue>
    </source>
</reference>
<dbReference type="InterPro" id="IPR027359">
    <property type="entry name" value="Volt_channel_dom_sf"/>
</dbReference>
<feature type="transmembrane region" description="Helical" evidence="6">
    <location>
        <begin position="1716"/>
        <end position="1740"/>
    </location>
</feature>
<evidence type="ECO:0000256" key="2">
    <source>
        <dbReference type="ARBA" id="ARBA00022692"/>
    </source>
</evidence>
<dbReference type="Proteomes" id="UP001652740">
    <property type="component" value="Unplaced"/>
</dbReference>
<proteinExistence type="predicted"/>
<feature type="region of interest" description="Disordered" evidence="5">
    <location>
        <begin position="1"/>
        <end position="23"/>
    </location>
</feature>